<evidence type="ECO:0000256" key="1">
    <source>
        <dbReference type="ARBA" id="ARBA00001946"/>
    </source>
</evidence>
<evidence type="ECO:0000256" key="2">
    <source>
        <dbReference type="ARBA" id="ARBA00005568"/>
    </source>
</evidence>
<dbReference type="SUPFAM" id="SSF51621">
    <property type="entry name" value="Phosphoenolpyruvate/pyruvate domain"/>
    <property type="match status" value="1"/>
</dbReference>
<dbReference type="GO" id="GO:0003824">
    <property type="term" value="F:catalytic activity"/>
    <property type="evidence" value="ECO:0007669"/>
    <property type="project" value="InterPro"/>
</dbReference>
<dbReference type="Gene3D" id="3.20.20.60">
    <property type="entry name" value="Phosphoenolpyruvate-binding domains"/>
    <property type="match status" value="1"/>
</dbReference>
<accession>W9GXZ6</accession>
<feature type="binding site" evidence="5">
    <location>
        <position position="75"/>
    </location>
    <ligand>
        <name>substrate</name>
    </ligand>
</feature>
<evidence type="ECO:0000256" key="4">
    <source>
        <dbReference type="ARBA" id="ARBA00022842"/>
    </source>
</evidence>
<dbReference type="PIRSF" id="PIRSF015582">
    <property type="entry name" value="Cit_lyase_B"/>
    <property type="match status" value="1"/>
</dbReference>
<reference evidence="8 9" key="1">
    <citation type="submission" date="2013-08" db="EMBL/GenBank/DDBJ databases">
        <title>The genome sequence of Skermanella stibiiresistens.</title>
        <authorList>
            <person name="Zhu W."/>
            <person name="Wang G."/>
        </authorList>
    </citation>
    <scope>NUCLEOTIDE SEQUENCE [LARGE SCALE GENOMIC DNA]</scope>
    <source>
        <strain evidence="8 9">SB22</strain>
    </source>
</reference>
<dbReference type="Proteomes" id="UP000019486">
    <property type="component" value="Unassembled WGS sequence"/>
</dbReference>
<sequence length="310" mass="33233">MTQAFATKTLPIWRSMLFVPVNNERFLASAPKRGADVIQLDLEDSIPPDQKVEARGMVRAAAARLAAEGVQVVVRINRPWRQAIADIESSVCAEVMALTLPKVPDASHIRAVGEILDELEFERGLPRGHTGLVAMIETADGLGEMRAIAGAPRVLGITVGAEDLAVSMGMVPDARSLYVPNVMAVAAARAAGCLPIGYVGSVADYTDLDQYRRVIQEARRLGFEGGFCIHPDQVAILNEAFAPSAQEVQDAEEVVAAFEAGLREGRGAVRHKGRMLDLPVVDQSRAVLTRHRAISGLAVDRGGTRSPDKA</sequence>
<dbReference type="InterPro" id="IPR040442">
    <property type="entry name" value="Pyrv_kinase-like_dom_sf"/>
</dbReference>
<name>W9GXZ6_9PROT</name>
<evidence type="ECO:0000259" key="7">
    <source>
        <dbReference type="Pfam" id="PF03328"/>
    </source>
</evidence>
<dbReference type="GO" id="GO:0000287">
    <property type="term" value="F:magnesium ion binding"/>
    <property type="evidence" value="ECO:0007669"/>
    <property type="project" value="TreeGrafter"/>
</dbReference>
<proteinExistence type="inferred from homology"/>
<dbReference type="InterPro" id="IPR015813">
    <property type="entry name" value="Pyrv/PenolPyrv_kinase-like_dom"/>
</dbReference>
<evidence type="ECO:0000313" key="9">
    <source>
        <dbReference type="Proteomes" id="UP000019486"/>
    </source>
</evidence>
<evidence type="ECO:0000256" key="6">
    <source>
        <dbReference type="PIRSR" id="PIRSR015582-2"/>
    </source>
</evidence>
<comment type="cofactor">
    <cofactor evidence="1">
        <name>Mg(2+)</name>
        <dbReference type="ChEBI" id="CHEBI:18420"/>
    </cofactor>
</comment>
<dbReference type="STRING" id="1385369.N825_12670"/>
<keyword evidence="4 6" id="KW-0460">Magnesium</keyword>
<keyword evidence="3 6" id="KW-0479">Metal-binding</keyword>
<feature type="binding site" evidence="5">
    <location>
        <position position="137"/>
    </location>
    <ligand>
        <name>substrate</name>
    </ligand>
</feature>
<dbReference type="InterPro" id="IPR011206">
    <property type="entry name" value="Citrate_lyase_beta/mcl1/mcl2"/>
</dbReference>
<dbReference type="PANTHER" id="PTHR32308:SF0">
    <property type="entry name" value="HPCH_HPAI ALDOLASE_CITRATE LYASE DOMAIN-CONTAINING PROTEIN"/>
    <property type="match status" value="1"/>
</dbReference>
<gene>
    <name evidence="8" type="ORF">N825_12670</name>
</gene>
<feature type="domain" description="HpcH/HpaI aldolase/citrate lyase" evidence="7">
    <location>
        <begin position="14"/>
        <end position="231"/>
    </location>
</feature>
<feature type="binding site" evidence="6">
    <location>
        <position position="163"/>
    </location>
    <ligand>
        <name>Mg(2+)</name>
        <dbReference type="ChEBI" id="CHEBI:18420"/>
    </ligand>
</feature>
<dbReference type="GO" id="GO:0006107">
    <property type="term" value="P:oxaloacetate metabolic process"/>
    <property type="evidence" value="ECO:0007669"/>
    <property type="project" value="TreeGrafter"/>
</dbReference>
<evidence type="ECO:0000256" key="3">
    <source>
        <dbReference type="ARBA" id="ARBA00022723"/>
    </source>
</evidence>
<dbReference type="PANTHER" id="PTHR32308">
    <property type="entry name" value="LYASE BETA SUBUNIT, PUTATIVE (AFU_ORTHOLOGUE AFUA_4G13030)-RELATED"/>
    <property type="match status" value="1"/>
</dbReference>
<dbReference type="AlphaFoldDB" id="W9GXZ6"/>
<keyword evidence="9" id="KW-1185">Reference proteome</keyword>
<feature type="binding site" evidence="6">
    <location>
        <position position="137"/>
    </location>
    <ligand>
        <name>Mg(2+)</name>
        <dbReference type="ChEBI" id="CHEBI:18420"/>
    </ligand>
</feature>
<dbReference type="RefSeq" id="WP_063833900.1">
    <property type="nucleotide sequence ID" value="NZ_AVFL01000017.1"/>
</dbReference>
<dbReference type="OrthoDB" id="9800547at2"/>
<dbReference type="PATRIC" id="fig|1385369.3.peg.4425"/>
<dbReference type="InterPro" id="IPR005000">
    <property type="entry name" value="Aldolase/citrate-lyase_domain"/>
</dbReference>
<evidence type="ECO:0000256" key="5">
    <source>
        <dbReference type="PIRSR" id="PIRSR015582-1"/>
    </source>
</evidence>
<dbReference type="EMBL" id="AVFL01000017">
    <property type="protein sequence ID" value="EWY38659.1"/>
    <property type="molecule type" value="Genomic_DNA"/>
</dbReference>
<dbReference type="Pfam" id="PF03328">
    <property type="entry name" value="HpcH_HpaI"/>
    <property type="match status" value="1"/>
</dbReference>
<comment type="caution">
    <text evidence="8">The sequence shown here is derived from an EMBL/GenBank/DDBJ whole genome shotgun (WGS) entry which is preliminary data.</text>
</comment>
<comment type="similarity">
    <text evidence="2">Belongs to the HpcH/HpaI aldolase family.</text>
</comment>
<protein>
    <recommendedName>
        <fullName evidence="7">HpcH/HpaI aldolase/citrate lyase domain-containing protein</fullName>
    </recommendedName>
</protein>
<evidence type="ECO:0000313" key="8">
    <source>
        <dbReference type="EMBL" id="EWY38659.1"/>
    </source>
</evidence>
<organism evidence="8 9">
    <name type="scientific">Skermanella stibiiresistens SB22</name>
    <dbReference type="NCBI Taxonomy" id="1385369"/>
    <lineage>
        <taxon>Bacteria</taxon>
        <taxon>Pseudomonadati</taxon>
        <taxon>Pseudomonadota</taxon>
        <taxon>Alphaproteobacteria</taxon>
        <taxon>Rhodospirillales</taxon>
        <taxon>Azospirillaceae</taxon>
        <taxon>Skermanella</taxon>
    </lineage>
</organism>